<protein>
    <submittedName>
        <fullName evidence="5">Uncharacterized protein</fullName>
    </submittedName>
</protein>
<evidence type="ECO:0000256" key="2">
    <source>
        <dbReference type="ARBA" id="ARBA00022679"/>
    </source>
</evidence>
<dbReference type="GO" id="GO:0005975">
    <property type="term" value="P:carbohydrate metabolic process"/>
    <property type="evidence" value="ECO:0007669"/>
    <property type="project" value="InterPro"/>
</dbReference>
<dbReference type="PANTHER" id="PTHR37469:SF2">
    <property type="entry name" value="CELLOBIONIC ACID PHOSPHORYLASE"/>
    <property type="match status" value="1"/>
</dbReference>
<evidence type="ECO:0000313" key="5">
    <source>
        <dbReference type="EMBL" id="PKQ27720.1"/>
    </source>
</evidence>
<dbReference type="Gene3D" id="1.50.10.10">
    <property type="match status" value="1"/>
</dbReference>
<sequence length="791" mass="90462">MNHAQETRQSGHFSEDGLEYVITNPRLELPYINYLTNGRYCSFITHTGGGYSFWKQPPAYGINMWAPALNNGPGRFVYLKEGDDIWTPNWMPVRADADSWLCRVGMGYQRLEVEMRGLKTWLSYLVPLDADLEYWILHFINESDKPRRIEAYPFVELLLGQHMPNIISYYSNILFNRIRRAGDVLVGEKTYWNREAYAPNREWPIKIFFASTHKYDSFETLRDRFIGPGRDTASPLAVVNGELSNSENDGRAAIFAHKYTIDLEPGAQERIIMAMGVLENEDDFDRIPYHLKSETYEERFEACNRYWLDIAYGDTVFTPDYQVDRFVNIWNKYQARVCFWWYRSDGSYFICSGNETWGYRDSAQCILGALPRFLDDAWERIRFHISLVRSDGSVDQGHIHDLRVPSGLAGNIDVAMWLPISIFYFLKESGRLDLVDDMVTTCDGVEMTLAELIYRIIENVWQRRSPRNLVLMEKGDWNDAINYAGRKGRGESTMASEQLLYLCNEYLEIASLTPGLPGVKSVGKVARALSAALEKHAWDGEWYIRGTNDEGEIIGGKGNPPGEIFANAQSWAVIAGLDSERTKTAMESARKRLLTGKGCALFLPGWREPDPDIGIITRFAVGTKENAAIFLHATAWATMAWAMVGDGDTAMESYRQVLPNVRSREDGDLYQSEPYVYAEYIIGPESEYFGEGSHSWFTGGAAWQWHVFWGHILGIRPTHRGLLIDPCLPKEWEAITARRWFRDAIYEIEIDKPIGVCKGVKRVIVDGREIEGNVIPPHGDGEAHRVRVEME</sequence>
<feature type="domain" description="Glycosyl hydrolase 94 catalytic" evidence="4">
    <location>
        <begin position="306"/>
        <end position="714"/>
    </location>
</feature>
<evidence type="ECO:0000313" key="6">
    <source>
        <dbReference type="Proteomes" id="UP000233654"/>
    </source>
</evidence>
<dbReference type="AlphaFoldDB" id="A0A2N3G4R9"/>
<dbReference type="InterPro" id="IPR052047">
    <property type="entry name" value="GH94_Enzymes"/>
</dbReference>
<evidence type="ECO:0000259" key="3">
    <source>
        <dbReference type="Pfam" id="PF06165"/>
    </source>
</evidence>
<dbReference type="InterPro" id="IPR011013">
    <property type="entry name" value="Gal_mutarotase_sf_dom"/>
</dbReference>
<dbReference type="InterPro" id="IPR033432">
    <property type="entry name" value="GH94_catalytic"/>
</dbReference>
<evidence type="ECO:0000256" key="1">
    <source>
        <dbReference type="ARBA" id="ARBA00022676"/>
    </source>
</evidence>
<dbReference type="Pfam" id="PF17167">
    <property type="entry name" value="Glyco_hydro_94"/>
    <property type="match status" value="1"/>
</dbReference>
<organism evidence="5 6">
    <name type="scientific">Candidatus Anoxymicrobium japonicum</name>
    <dbReference type="NCBI Taxonomy" id="2013648"/>
    <lineage>
        <taxon>Bacteria</taxon>
        <taxon>Bacillati</taxon>
        <taxon>Actinomycetota</taxon>
        <taxon>Candidatus Geothermincolia</taxon>
        <taxon>Candidatus Geothermincolales</taxon>
        <taxon>Candidatus Anoxymicrobiaceae</taxon>
        <taxon>Candidatus Anoxymicrobium</taxon>
    </lineage>
</organism>
<dbReference type="SUPFAM" id="SSF74650">
    <property type="entry name" value="Galactose mutarotase-like"/>
    <property type="match status" value="1"/>
</dbReference>
<dbReference type="Pfam" id="PF06165">
    <property type="entry name" value="GH94_b-supersand"/>
    <property type="match status" value="1"/>
</dbReference>
<keyword evidence="1" id="KW-0328">Glycosyltransferase</keyword>
<keyword evidence="2" id="KW-0808">Transferase</keyword>
<gene>
    <name evidence="5" type="ORF">CVT63_06535</name>
</gene>
<dbReference type="InterPro" id="IPR037018">
    <property type="entry name" value="GH65_N"/>
</dbReference>
<reference evidence="5 6" key="1">
    <citation type="journal article" date="2017" name="ISME J.">
        <title>Potential for microbial H2 and metal transformations associated with novel bacteria and archaea in deep terrestrial subsurface sediments.</title>
        <authorList>
            <person name="Hernsdorf A.W."/>
            <person name="Amano Y."/>
            <person name="Miyakawa K."/>
            <person name="Ise K."/>
            <person name="Suzuki Y."/>
            <person name="Anantharaman K."/>
            <person name="Probst A."/>
            <person name="Burstein D."/>
            <person name="Thomas B.C."/>
            <person name="Banfield J.F."/>
        </authorList>
    </citation>
    <scope>NUCLEOTIDE SEQUENCE [LARGE SCALE GENOMIC DNA]</scope>
    <source>
        <strain evidence="5">HGW-Actinobacteria-3</strain>
    </source>
</reference>
<dbReference type="GO" id="GO:0030246">
    <property type="term" value="F:carbohydrate binding"/>
    <property type="evidence" value="ECO:0007669"/>
    <property type="project" value="InterPro"/>
</dbReference>
<dbReference type="SMART" id="SM01068">
    <property type="entry name" value="CBM_X"/>
    <property type="match status" value="1"/>
</dbReference>
<dbReference type="InterPro" id="IPR008928">
    <property type="entry name" value="6-hairpin_glycosidase_sf"/>
</dbReference>
<accession>A0A2N3G4R9</accession>
<evidence type="ECO:0000259" key="4">
    <source>
        <dbReference type="Pfam" id="PF17167"/>
    </source>
</evidence>
<dbReference type="SUPFAM" id="SSF48208">
    <property type="entry name" value="Six-hairpin glycosidases"/>
    <property type="match status" value="1"/>
</dbReference>
<dbReference type="Gene3D" id="2.70.98.40">
    <property type="entry name" value="Glycoside hydrolase, family 65, N-terminal domain"/>
    <property type="match status" value="1"/>
</dbReference>
<dbReference type="PANTHER" id="PTHR37469">
    <property type="entry name" value="CELLOBIONIC ACID PHOSPHORYLASE-RELATED"/>
    <property type="match status" value="1"/>
</dbReference>
<name>A0A2N3G4R9_9ACTN</name>
<dbReference type="InterPro" id="IPR012341">
    <property type="entry name" value="6hp_glycosidase-like_sf"/>
</dbReference>
<dbReference type="EMBL" id="PHEX01000060">
    <property type="protein sequence ID" value="PKQ27720.1"/>
    <property type="molecule type" value="Genomic_DNA"/>
</dbReference>
<feature type="domain" description="Glycosyl hydrolase 94 supersandwich" evidence="3">
    <location>
        <begin position="19"/>
        <end position="284"/>
    </location>
</feature>
<dbReference type="Gene3D" id="2.60.420.10">
    <property type="entry name" value="Maltose phosphorylase, domain 3"/>
    <property type="match status" value="1"/>
</dbReference>
<dbReference type="GO" id="GO:0016757">
    <property type="term" value="F:glycosyltransferase activity"/>
    <property type="evidence" value="ECO:0007669"/>
    <property type="project" value="UniProtKB-KW"/>
</dbReference>
<dbReference type="InterPro" id="IPR010383">
    <property type="entry name" value="Glyco_hydrolase_94_b-supersand"/>
</dbReference>
<proteinExistence type="predicted"/>
<comment type="caution">
    <text evidence="5">The sequence shown here is derived from an EMBL/GenBank/DDBJ whole genome shotgun (WGS) entry which is preliminary data.</text>
</comment>
<dbReference type="Proteomes" id="UP000233654">
    <property type="component" value="Unassembled WGS sequence"/>
</dbReference>